<reference evidence="3" key="1">
    <citation type="submission" date="2017-12" db="EMBL/GenBank/DDBJ databases">
        <title>High-resolution comparative analysis of great ape genomes.</title>
        <authorList>
            <person name="Pollen A."/>
            <person name="Hastie A."/>
            <person name="Hormozdiari F."/>
            <person name="Dougherty M."/>
            <person name="Liu R."/>
            <person name="Chaisson M."/>
            <person name="Hoppe E."/>
            <person name="Hill C."/>
            <person name="Pang A."/>
            <person name="Hillier L."/>
            <person name="Baker C."/>
            <person name="Armstrong J."/>
            <person name="Shendure J."/>
            <person name="Paten B."/>
            <person name="Wilson R."/>
            <person name="Chao H."/>
            <person name="Schneider V."/>
            <person name="Ventura M."/>
            <person name="Kronenberg Z."/>
            <person name="Murali S."/>
            <person name="Gordon D."/>
            <person name="Cantsilieris S."/>
            <person name="Munson K."/>
            <person name="Nelson B."/>
            <person name="Raja A."/>
            <person name="Underwood J."/>
            <person name="Diekhans M."/>
            <person name="Fiddes I."/>
            <person name="Haussler D."/>
            <person name="Eichler E."/>
        </authorList>
    </citation>
    <scope>NUCLEOTIDE SEQUENCE [LARGE SCALE GENOMIC DNA]</scope>
    <source>
        <strain evidence="3">Susie</strain>
    </source>
</reference>
<dbReference type="SUPFAM" id="SSF53335">
    <property type="entry name" value="S-adenosyl-L-methionine-dependent methyltransferases"/>
    <property type="match status" value="1"/>
</dbReference>
<evidence type="ECO:0000256" key="2">
    <source>
        <dbReference type="ARBA" id="ARBA00040746"/>
    </source>
</evidence>
<name>A0A2J8R1G6_PONAB</name>
<dbReference type="PANTHER" id="PTHR20974:SF2">
    <property type="entry name" value="METHYLTRANSFERASE-LIKE 26"/>
    <property type="match status" value="1"/>
</dbReference>
<evidence type="ECO:0000256" key="1">
    <source>
        <dbReference type="ARBA" id="ARBA00008308"/>
    </source>
</evidence>
<gene>
    <name evidence="3" type="ORF">CR201_G0054899</name>
</gene>
<evidence type="ECO:0000313" key="3">
    <source>
        <dbReference type="EMBL" id="PNJ02369.1"/>
    </source>
</evidence>
<dbReference type="Gene3D" id="3.40.50.150">
    <property type="entry name" value="Vaccinia Virus protein VP39"/>
    <property type="match status" value="1"/>
</dbReference>
<dbReference type="OrthoDB" id="10258744at2759"/>
<comment type="similarity">
    <text evidence="1">Belongs to the UPF0585 family.</text>
</comment>
<dbReference type="Pfam" id="PF06080">
    <property type="entry name" value="DUF938"/>
    <property type="match status" value="1"/>
</dbReference>
<dbReference type="AlphaFoldDB" id="A0A2J8R1G6"/>
<comment type="caution">
    <text evidence="3">The sequence shown here is derived from an EMBL/GenBank/DDBJ whole genome shotgun (WGS) entry which is preliminary data.</text>
</comment>
<organism evidence="3">
    <name type="scientific">Pongo abelii</name>
    <name type="common">Sumatran orangutan</name>
    <name type="synonym">Pongo pygmaeus abelii</name>
    <dbReference type="NCBI Taxonomy" id="9601"/>
    <lineage>
        <taxon>Eukaryota</taxon>
        <taxon>Metazoa</taxon>
        <taxon>Chordata</taxon>
        <taxon>Craniata</taxon>
        <taxon>Vertebrata</taxon>
        <taxon>Euteleostomi</taxon>
        <taxon>Mammalia</taxon>
        <taxon>Eutheria</taxon>
        <taxon>Euarchontoglires</taxon>
        <taxon>Primates</taxon>
        <taxon>Haplorrhini</taxon>
        <taxon>Catarrhini</taxon>
        <taxon>Hominidae</taxon>
        <taxon>Pongo</taxon>
    </lineage>
</organism>
<dbReference type="InterPro" id="IPR029063">
    <property type="entry name" value="SAM-dependent_MTases_sf"/>
</dbReference>
<proteinExistence type="inferred from homology"/>
<dbReference type="PANTHER" id="PTHR20974">
    <property type="entry name" value="UPF0585 PROTEIN CG18661"/>
    <property type="match status" value="1"/>
</dbReference>
<dbReference type="KEGG" id="pon:100440632"/>
<accession>A0A2J8R1G6</accession>
<dbReference type="InterPro" id="IPR010342">
    <property type="entry name" value="DUF938"/>
</dbReference>
<sequence length="204" mass="22572">MLVAAAAERNKDPILHVLRQYLDPAQRGVRVLEVASGSGQHVAHFARAFPLAEWQPSDVDQRCLDSIAATTQAQGLTNVKAPLHLDVTWGWEHWGGILPQSLDLLLCINMAHVSPLRCTEGLFRAAGCLLKPRALLITYGPYAINGKISPQSNVDFDLMLRCRNPEWGLRDTALLEDLGKASGLLLERMVDMPANNKCLIFRKN</sequence>
<dbReference type="EMBL" id="NDHI03003828">
    <property type="protein sequence ID" value="PNJ02369.1"/>
    <property type="molecule type" value="Genomic_DNA"/>
</dbReference>
<protein>
    <recommendedName>
        <fullName evidence="2">Methyltransferase-like 26</fullName>
    </recommendedName>
</protein>